<dbReference type="EMBL" id="JADBEG010000001">
    <property type="protein sequence ID" value="MBE1493984.1"/>
    <property type="molecule type" value="Genomic_DNA"/>
</dbReference>
<gene>
    <name evidence="4" type="ORF">H4696_001084</name>
</gene>
<dbReference type="GO" id="GO:0047570">
    <property type="term" value="F:3-oxoadipate enol-lactonase activity"/>
    <property type="evidence" value="ECO:0007669"/>
    <property type="project" value="UniProtKB-EC"/>
</dbReference>
<name>A0ABR9HSS6_9PSEU</name>
<evidence type="ECO:0000313" key="5">
    <source>
        <dbReference type="Proteomes" id="UP000631670"/>
    </source>
</evidence>
<evidence type="ECO:0000313" key="4">
    <source>
        <dbReference type="EMBL" id="MBE1493984.1"/>
    </source>
</evidence>
<keyword evidence="5" id="KW-1185">Reference proteome</keyword>
<comment type="similarity">
    <text evidence="1">Belongs to the peptidase S33 family.</text>
</comment>
<feature type="domain" description="AB hydrolase-1" evidence="3">
    <location>
        <begin position="47"/>
        <end position="266"/>
    </location>
</feature>
<evidence type="ECO:0000256" key="1">
    <source>
        <dbReference type="ARBA" id="ARBA00010088"/>
    </source>
</evidence>
<accession>A0ABR9HSS6</accession>
<dbReference type="PANTHER" id="PTHR43433">
    <property type="entry name" value="HYDROLASE, ALPHA/BETA FOLD FAMILY PROTEIN"/>
    <property type="match status" value="1"/>
</dbReference>
<keyword evidence="2 4" id="KW-0378">Hydrolase</keyword>
<evidence type="ECO:0000256" key="2">
    <source>
        <dbReference type="ARBA" id="ARBA00022801"/>
    </source>
</evidence>
<dbReference type="InterPro" id="IPR050471">
    <property type="entry name" value="AB_hydrolase"/>
</dbReference>
<sequence>MDSAADGGYLKETNSIFKEGASVTTSLGTVKTGEIEIAYAESGAGEPVILLHGGESTRIQYDTFRPLLGAGIRAIAYDQRDSGASVNPPDPYGIPDLAEDCAALIRGLGYERAHLFGSSFGGFIALQVAVSIPGAVQSLTVGATFADASALQAPVASEIVELSPSQRDARMLAFALSERGQADEEVVAELKSILVHRPPEADARRLAAIPGFDLTGRLPEITAPTLLVYGEDDPAASPEIGRKLADAIPGARLAVIPDARHGITMEFARETARLLRDFVLAHPSRSTR</sequence>
<comment type="caution">
    <text evidence="4">The sequence shown here is derived from an EMBL/GenBank/DDBJ whole genome shotgun (WGS) entry which is preliminary data.</text>
</comment>
<dbReference type="RefSeq" id="WP_249027095.1">
    <property type="nucleotide sequence ID" value="NZ_JADBEG010000001.1"/>
</dbReference>
<dbReference type="Pfam" id="PF00561">
    <property type="entry name" value="Abhydrolase_1"/>
    <property type="match status" value="1"/>
</dbReference>
<dbReference type="InterPro" id="IPR002410">
    <property type="entry name" value="Peptidase_S33"/>
</dbReference>
<dbReference type="PRINTS" id="PR00793">
    <property type="entry name" value="PROAMNOPTASE"/>
</dbReference>
<protein>
    <submittedName>
        <fullName evidence="4">3-oxoadipate enol-lactonase</fullName>
        <ecNumber evidence="4">3.1.1.24</ecNumber>
    </submittedName>
</protein>
<dbReference type="Gene3D" id="3.40.50.1820">
    <property type="entry name" value="alpha/beta hydrolase"/>
    <property type="match status" value="1"/>
</dbReference>
<dbReference type="PANTHER" id="PTHR43433:SF5">
    <property type="entry name" value="AB HYDROLASE-1 DOMAIN-CONTAINING PROTEIN"/>
    <property type="match status" value="1"/>
</dbReference>
<organism evidence="4 5">
    <name type="scientific">Amycolatopsis lexingtonensis</name>
    <dbReference type="NCBI Taxonomy" id="218822"/>
    <lineage>
        <taxon>Bacteria</taxon>
        <taxon>Bacillati</taxon>
        <taxon>Actinomycetota</taxon>
        <taxon>Actinomycetes</taxon>
        <taxon>Pseudonocardiales</taxon>
        <taxon>Pseudonocardiaceae</taxon>
        <taxon>Amycolatopsis</taxon>
    </lineage>
</organism>
<dbReference type="Proteomes" id="UP000631670">
    <property type="component" value="Unassembled WGS sequence"/>
</dbReference>
<dbReference type="InterPro" id="IPR029058">
    <property type="entry name" value="AB_hydrolase_fold"/>
</dbReference>
<reference evidence="4 5" key="1">
    <citation type="submission" date="2020-10" db="EMBL/GenBank/DDBJ databases">
        <title>Sequencing the genomes of 1000 actinobacteria strains.</title>
        <authorList>
            <person name="Klenk H.-P."/>
        </authorList>
    </citation>
    <scope>NUCLEOTIDE SEQUENCE [LARGE SCALE GENOMIC DNA]</scope>
    <source>
        <strain evidence="4 5">DSM 44653</strain>
    </source>
</reference>
<evidence type="ECO:0000259" key="3">
    <source>
        <dbReference type="Pfam" id="PF00561"/>
    </source>
</evidence>
<dbReference type="InterPro" id="IPR000073">
    <property type="entry name" value="AB_hydrolase_1"/>
</dbReference>
<dbReference type="SUPFAM" id="SSF53474">
    <property type="entry name" value="alpha/beta-Hydrolases"/>
    <property type="match status" value="1"/>
</dbReference>
<dbReference type="EC" id="3.1.1.24" evidence="4"/>
<proteinExistence type="inferred from homology"/>